<feature type="region of interest" description="Disordered" evidence="1">
    <location>
        <begin position="1"/>
        <end position="130"/>
    </location>
</feature>
<accession>A0A0D2DWB6</accession>
<organism evidence="2 3">
    <name type="scientific">Exophiala oligosperma</name>
    <dbReference type="NCBI Taxonomy" id="215243"/>
    <lineage>
        <taxon>Eukaryota</taxon>
        <taxon>Fungi</taxon>
        <taxon>Dikarya</taxon>
        <taxon>Ascomycota</taxon>
        <taxon>Pezizomycotina</taxon>
        <taxon>Eurotiomycetes</taxon>
        <taxon>Chaetothyriomycetidae</taxon>
        <taxon>Chaetothyriales</taxon>
        <taxon>Herpotrichiellaceae</taxon>
        <taxon>Exophiala</taxon>
    </lineage>
</organism>
<evidence type="ECO:0000313" key="3">
    <source>
        <dbReference type="Proteomes" id="UP000053342"/>
    </source>
</evidence>
<feature type="region of interest" description="Disordered" evidence="1">
    <location>
        <begin position="344"/>
        <end position="375"/>
    </location>
</feature>
<dbReference type="HOGENOM" id="CLU_022945_0_0_1"/>
<feature type="compositionally biased region" description="Polar residues" evidence="1">
    <location>
        <begin position="70"/>
        <end position="82"/>
    </location>
</feature>
<feature type="compositionally biased region" description="Pro residues" evidence="1">
    <location>
        <begin position="26"/>
        <end position="37"/>
    </location>
</feature>
<dbReference type="OrthoDB" id="3189033at2759"/>
<evidence type="ECO:0000313" key="2">
    <source>
        <dbReference type="EMBL" id="KIW47383.1"/>
    </source>
</evidence>
<dbReference type="Proteomes" id="UP000053342">
    <property type="component" value="Unassembled WGS sequence"/>
</dbReference>
<feature type="compositionally biased region" description="Gly residues" evidence="1">
    <location>
        <begin position="358"/>
        <end position="369"/>
    </location>
</feature>
<protein>
    <recommendedName>
        <fullName evidence="4">Secreted protein</fullName>
    </recommendedName>
</protein>
<reference evidence="2 3" key="1">
    <citation type="submission" date="2015-01" db="EMBL/GenBank/DDBJ databases">
        <title>The Genome Sequence of Exophiala oligosperma CBS72588.</title>
        <authorList>
            <consortium name="The Broad Institute Genomics Platform"/>
            <person name="Cuomo C."/>
            <person name="de Hoog S."/>
            <person name="Gorbushina A."/>
            <person name="Stielow B."/>
            <person name="Teixiera M."/>
            <person name="Abouelleil A."/>
            <person name="Chapman S.B."/>
            <person name="Priest M."/>
            <person name="Young S.K."/>
            <person name="Wortman J."/>
            <person name="Nusbaum C."/>
            <person name="Birren B."/>
        </authorList>
    </citation>
    <scope>NUCLEOTIDE SEQUENCE [LARGE SCALE GENOMIC DNA]</scope>
    <source>
        <strain evidence="2 3">CBS 72588</strain>
    </source>
</reference>
<dbReference type="GeneID" id="27352157"/>
<sequence>MADENHYPPPPSHPAQQPQVVQQPGEYPPPPTMPPRPNDMSQTYGADPSAQYPAVPQINEPPPPPLPQRHGNNFGTEAQMYQQPPPPSYNPADYAGQESYQAAPQFQPPPQRIKQTFSADDDPSNPIHYIRDPHKLIGYLVPFPKPKIGSATPDSVPSRFMIYTPPPPPLQKPAEGTKEAKLHKVQRKWQEEVRAAKTSTAKTASWKGLKSKATKGIDWAMNKTTTSNLDFLGRVSPAHSDDERSDTEGPETHKTIGVEEMVMIYPPTLGLGEAAMREEFVNTMLRTKSKAQRDTIIATGLMPVGYGIDILATFIWPFGGLGEIDTVWAYSSFRGAKTARSVTKRLSSAATPTPADGGSHGGDGEGQNGGKDQLRLTFRDSGRIEVLRRYLDSECHKVDSKLFPEYRTGPTESDVLEAIGWTPTGRNRHRAVSPGAADGEKATEMDMEEKNWEDEQWELEEVKIDLRNTFRKAAREWRKWCLLLEKNPEKAMKK</sequence>
<feature type="compositionally biased region" description="Basic and acidic residues" evidence="1">
    <location>
        <begin position="239"/>
        <end position="253"/>
    </location>
</feature>
<keyword evidence="3" id="KW-1185">Reference proteome</keyword>
<evidence type="ECO:0008006" key="4">
    <source>
        <dbReference type="Google" id="ProtNLM"/>
    </source>
</evidence>
<dbReference type="VEuPathDB" id="FungiDB:PV06_00083"/>
<evidence type="ECO:0000256" key="1">
    <source>
        <dbReference type="SAM" id="MobiDB-lite"/>
    </source>
</evidence>
<gene>
    <name evidence="2" type="ORF">PV06_00083</name>
</gene>
<dbReference type="STRING" id="215243.A0A0D2DWB6"/>
<proteinExistence type="predicted"/>
<feature type="region of interest" description="Disordered" evidence="1">
    <location>
        <begin position="230"/>
        <end position="253"/>
    </location>
</feature>
<dbReference type="AlphaFoldDB" id="A0A0D2DWB6"/>
<feature type="compositionally biased region" description="Low complexity" evidence="1">
    <location>
        <begin position="14"/>
        <end position="25"/>
    </location>
</feature>
<dbReference type="EMBL" id="KN847332">
    <property type="protein sequence ID" value="KIW47383.1"/>
    <property type="molecule type" value="Genomic_DNA"/>
</dbReference>
<name>A0A0D2DWB6_9EURO</name>
<dbReference type="RefSeq" id="XP_016267599.1">
    <property type="nucleotide sequence ID" value="XM_016400546.1"/>
</dbReference>